<evidence type="ECO:0000313" key="1">
    <source>
        <dbReference type="EMBL" id="KOX71028.1"/>
    </source>
</evidence>
<dbReference type="InterPro" id="IPR038081">
    <property type="entry name" value="CalX-like_sf"/>
</dbReference>
<accession>A0A0N0U429</accession>
<dbReference type="EMBL" id="KQ435848">
    <property type="protein sequence ID" value="KOX71028.1"/>
    <property type="molecule type" value="Genomic_DNA"/>
</dbReference>
<name>A0A0N0U429_9HYME</name>
<evidence type="ECO:0000313" key="2">
    <source>
        <dbReference type="Proteomes" id="UP000053105"/>
    </source>
</evidence>
<keyword evidence="2" id="KW-1185">Reference proteome</keyword>
<dbReference type="STRING" id="166423.A0A0N0U429"/>
<dbReference type="OrthoDB" id="418484at2759"/>
<gene>
    <name evidence="1" type="ORF">WN51_03569</name>
</gene>
<proteinExistence type="predicted"/>
<dbReference type="Gene3D" id="2.60.40.2030">
    <property type="match status" value="1"/>
</dbReference>
<reference evidence="1 2" key="1">
    <citation type="submission" date="2015-07" db="EMBL/GenBank/DDBJ databases">
        <title>The genome of Melipona quadrifasciata.</title>
        <authorList>
            <person name="Pan H."/>
            <person name="Kapheim K."/>
        </authorList>
    </citation>
    <scope>NUCLEOTIDE SEQUENCE [LARGE SCALE GENOMIC DNA]</scope>
    <source>
        <strain evidence="1">0111107301</strain>
        <tissue evidence="1">Whole body</tissue>
    </source>
</reference>
<organism evidence="1 2">
    <name type="scientific">Melipona quadrifasciata</name>
    <dbReference type="NCBI Taxonomy" id="166423"/>
    <lineage>
        <taxon>Eukaryota</taxon>
        <taxon>Metazoa</taxon>
        <taxon>Ecdysozoa</taxon>
        <taxon>Arthropoda</taxon>
        <taxon>Hexapoda</taxon>
        <taxon>Insecta</taxon>
        <taxon>Pterygota</taxon>
        <taxon>Neoptera</taxon>
        <taxon>Endopterygota</taxon>
        <taxon>Hymenoptera</taxon>
        <taxon>Apocrita</taxon>
        <taxon>Aculeata</taxon>
        <taxon>Apoidea</taxon>
        <taxon>Anthophila</taxon>
        <taxon>Apidae</taxon>
        <taxon>Melipona</taxon>
    </lineage>
</organism>
<protein>
    <submittedName>
        <fullName evidence="1">Sodium/calcium exchanger 1</fullName>
    </submittedName>
</protein>
<dbReference type="AlphaFoldDB" id="A0A0N0U429"/>
<sequence length="326" mass="37037">MHDNCILSETFIYLFSSIRNRPRIPQIRVSNTRLAQAASGCASSVDVLPIFDVKQQSNSLDQQRPISTKCSECAKTRDLKELTLAISSDSTHFDLETLPFMCTMLDKLFDEHLNVTLRLSGWLKRSMKSEEHGATLESSKRSFVRVFWKLSKKSDRKAATEAGVAVAAEMKQPEERTAEEKMALLGKPKLGEVFRAQIRIKESKEFKNTVDKLVQRANASILLGDILSLLSHLLHSVKTSWNKMNDVESGGFETSPRSSLYDTVLQNYRVQHLVNTLTTGDFYFRKYFGIIRTRQTLNISIVERFVKSYVVQHPLDVQGGPKIIPY</sequence>
<dbReference type="Proteomes" id="UP000053105">
    <property type="component" value="Unassembled WGS sequence"/>
</dbReference>